<dbReference type="HOGENOM" id="CLU_157278_0_0_6"/>
<dbReference type="RefSeq" id="WP_013204426.1">
    <property type="nucleotide sequence ID" value="NC_014306.1"/>
</dbReference>
<feature type="domain" description="CdiI immunity protein" evidence="1">
    <location>
        <begin position="3"/>
        <end position="93"/>
    </location>
</feature>
<dbReference type="GeneID" id="90514336"/>
<evidence type="ECO:0000313" key="3">
    <source>
        <dbReference type="Proteomes" id="UP000008793"/>
    </source>
</evidence>
<dbReference type="AlphaFoldDB" id="D8MLC7"/>
<sequence>MQKFNLLDQLIFGYFNQDYDLINDGEESMEGIIKLYKNRFMDWMLKDLIDEVDDFITAYGDGVEDEFEKRYGHDFSPELWETTALEFLMTVRRIASEK</sequence>
<dbReference type="Pfam" id="PF18593">
    <property type="entry name" value="CdiI_2"/>
    <property type="match status" value="1"/>
</dbReference>
<dbReference type="eggNOG" id="ENOG5032SDE">
    <property type="taxonomic scope" value="Bacteria"/>
</dbReference>
<dbReference type="KEGG" id="ebi:EbC_44240"/>
<proteinExistence type="predicted"/>
<organism evidence="3">
    <name type="scientific">Erwinia billingiae (strain Eb661)</name>
    <dbReference type="NCBI Taxonomy" id="634500"/>
    <lineage>
        <taxon>Bacteria</taxon>
        <taxon>Pseudomonadati</taxon>
        <taxon>Pseudomonadota</taxon>
        <taxon>Gammaproteobacteria</taxon>
        <taxon>Enterobacterales</taxon>
        <taxon>Erwiniaceae</taxon>
        <taxon>Erwinia</taxon>
    </lineage>
</organism>
<accession>D8MLC7</accession>
<keyword evidence="3" id="KW-1185">Reference proteome</keyword>
<dbReference type="EMBL" id="FP236843">
    <property type="protein sequence ID" value="CAX61955.1"/>
    <property type="molecule type" value="Genomic_DNA"/>
</dbReference>
<gene>
    <name evidence="2" type="ordered locus">EbC_44240</name>
</gene>
<name>D8MLC7_ERWBE</name>
<dbReference type="InterPro" id="IPR041129">
    <property type="entry name" value="CdiI_2"/>
</dbReference>
<evidence type="ECO:0000259" key="1">
    <source>
        <dbReference type="Pfam" id="PF18593"/>
    </source>
</evidence>
<dbReference type="Proteomes" id="UP000008793">
    <property type="component" value="Chromosome"/>
</dbReference>
<evidence type="ECO:0000313" key="2">
    <source>
        <dbReference type="EMBL" id="CAX61955.1"/>
    </source>
</evidence>
<protein>
    <recommendedName>
        <fullName evidence="1">CdiI immunity protein domain-containing protein</fullName>
    </recommendedName>
</protein>
<reference evidence="2 3" key="1">
    <citation type="journal article" date="2010" name="BMC Genomics">
        <title>Genome comparison of the epiphytic bacteria Erwinia billingiae and E. tasmaniensis with the pear pathogen E. pyrifoliae.</title>
        <authorList>
            <person name="Kube M."/>
            <person name="Migdoll A.M."/>
            <person name="Gehring I."/>
            <person name="Heitmann K."/>
            <person name="Mayer Y."/>
            <person name="Kuhl H."/>
            <person name="Knaust F."/>
            <person name="Geider K."/>
            <person name="Reinhardt R."/>
        </authorList>
    </citation>
    <scope>NUCLEOTIDE SEQUENCE [LARGE SCALE GENOMIC DNA]</scope>
    <source>
        <strain evidence="2 3">Eb661</strain>
    </source>
</reference>